<comment type="caution">
    <text evidence="3">The sequence shown here is derived from an EMBL/GenBank/DDBJ whole genome shotgun (WGS) entry which is preliminary data.</text>
</comment>
<feature type="non-terminal residue" evidence="3">
    <location>
        <position position="1"/>
    </location>
</feature>
<proteinExistence type="predicted"/>
<dbReference type="InterPro" id="IPR040673">
    <property type="entry name" value="CCDC81_HU_dom_2"/>
</dbReference>
<feature type="domain" description="CCDC81 HU" evidence="2">
    <location>
        <begin position="135"/>
        <end position="206"/>
    </location>
</feature>
<dbReference type="Pfam" id="PF18289">
    <property type="entry name" value="HU-CCDC81_euk_2"/>
    <property type="match status" value="1"/>
</dbReference>
<dbReference type="GO" id="GO:0005815">
    <property type="term" value="C:microtubule organizing center"/>
    <property type="evidence" value="ECO:0007669"/>
    <property type="project" value="TreeGrafter"/>
</dbReference>
<feature type="non-terminal residue" evidence="3">
    <location>
        <position position="276"/>
    </location>
</feature>
<organism evidence="3 4">
    <name type="scientific">Spheniscus mendiculus</name>
    <name type="common">Galapagos penguin</name>
    <dbReference type="NCBI Taxonomy" id="156760"/>
    <lineage>
        <taxon>Eukaryota</taxon>
        <taxon>Metazoa</taxon>
        <taxon>Chordata</taxon>
        <taxon>Craniata</taxon>
        <taxon>Vertebrata</taxon>
        <taxon>Euteleostomi</taxon>
        <taxon>Archelosauria</taxon>
        <taxon>Archosauria</taxon>
        <taxon>Dinosauria</taxon>
        <taxon>Saurischia</taxon>
        <taxon>Theropoda</taxon>
        <taxon>Coelurosauria</taxon>
        <taxon>Aves</taxon>
        <taxon>Neognathae</taxon>
        <taxon>Neoaves</taxon>
        <taxon>Aequornithes</taxon>
        <taxon>Sphenisciformes</taxon>
        <taxon>Spheniscidae</taxon>
        <taxon>Spheniscus</taxon>
    </lineage>
</organism>
<gene>
    <name evidence="3" type="primary">CCDC81_1</name>
    <name evidence="3" type="ORF">FQV24_0015369</name>
</gene>
<keyword evidence="4" id="KW-1185">Reference proteome</keyword>
<evidence type="ECO:0000259" key="1">
    <source>
        <dbReference type="Pfam" id="PF14908"/>
    </source>
</evidence>
<dbReference type="AlphaFoldDB" id="A0A8J4IG65"/>
<dbReference type="InterPro" id="IPR028034">
    <property type="entry name" value="HU-CCDC81"/>
</dbReference>
<accession>A0A8J4IG65</accession>
<protein>
    <submittedName>
        <fullName evidence="3">Coiled-coil domain-containing protein 81</fullName>
    </submittedName>
</protein>
<feature type="domain" description="CCDC81 HU" evidence="1">
    <location>
        <begin position="56"/>
        <end position="118"/>
    </location>
</feature>
<sequence length="276" mass="31464">MTNLEALITNIELCSKADGYSTVTFPTLKKLSVNDVLMGRELADVELDVSFPCFPDVTTIWSSVSKHVRQQLLQIKPQAVSVQGLGTFHIQKWLSFENDEVLTFRRPLFSLSRTVAQVRELRRAFVPVPDEIKKVPVSYKNIHLDVPYSEEVVQNCMQETLDFFYFILTNRQDIDLILKDVGTLAIRGTEVTMAFCEDFLLSLNKSTYVVEKLLTKKWVISDKEVALFPSRFGRVYQLPQFAIRAVPRRASLTDKEILTEFESALSSMGIRGNVSE</sequence>
<evidence type="ECO:0000313" key="4">
    <source>
        <dbReference type="Proteomes" id="UP000785099"/>
    </source>
</evidence>
<evidence type="ECO:0000259" key="2">
    <source>
        <dbReference type="Pfam" id="PF18289"/>
    </source>
</evidence>
<dbReference type="Proteomes" id="UP000785099">
    <property type="component" value="Unassembled WGS sequence"/>
</dbReference>
<reference evidence="3 4" key="1">
    <citation type="journal article" date="2019" name="Gigascience">
        <title>High-coverage genomes to elucidate the evolution of penguins.</title>
        <authorList>
            <person name="Pan H."/>
            <person name="Cole T.L."/>
            <person name="Bi X."/>
            <person name="Fang M."/>
            <person name="Zhou C."/>
            <person name="Yang Z."/>
            <person name="Ksepka D.T."/>
            <person name="Hart T."/>
            <person name="Bouzat J.L."/>
            <person name="Argilla L.S."/>
            <person name="Bertelsen M.F."/>
            <person name="Boersma P.D."/>
            <person name="Bost C.A."/>
            <person name="Cherel Y."/>
            <person name="Dann P."/>
            <person name="Fiddaman S.R."/>
            <person name="Howard P."/>
            <person name="Labuschagne K."/>
            <person name="Mattern T."/>
            <person name="Miller G."/>
            <person name="Parker P."/>
            <person name="Phillips R.A."/>
            <person name="Quillfeldt P."/>
            <person name="Ryan P.G."/>
            <person name="Taylor H."/>
            <person name="Thompson D.R."/>
            <person name="Young M.J."/>
            <person name="Ellegaard M.R."/>
            <person name="Gilbert M.T.P."/>
            <person name="Sinding M.S."/>
            <person name="Pacheco G."/>
            <person name="Shepherd L.D."/>
            <person name="Tennyson A.J.D."/>
            <person name="Grosser S."/>
            <person name="Kay E."/>
            <person name="Nupen L.J."/>
            <person name="Ellenberg U."/>
            <person name="Houston D.M."/>
            <person name="Reeve A.H."/>
            <person name="Johnson K."/>
            <person name="Masello J.F."/>
            <person name="Stracke T."/>
            <person name="McKinlay B."/>
            <person name="Borboroglu P.G."/>
            <person name="Zhang D.X."/>
            <person name="Zhang G."/>
        </authorList>
    </citation>
    <scope>NUCLEOTIDE SEQUENCE [LARGE SCALE GENOMIC DNA]</scope>
    <source>
        <strain evidence="3">GAPE 212</strain>
    </source>
</reference>
<dbReference type="EMBL" id="VUKU01013397">
    <property type="protein sequence ID" value="KAF1433058.1"/>
    <property type="molecule type" value="Genomic_DNA"/>
</dbReference>
<dbReference type="PANTHER" id="PTHR14362:SF2">
    <property type="entry name" value="COILED-COIL DOMAIN-CONTAINING PROTEIN 81"/>
    <property type="match status" value="1"/>
</dbReference>
<dbReference type="PANTHER" id="PTHR14362">
    <property type="entry name" value="COILED-COIL DOMAIN-CONTAINING PROTEIN 81"/>
    <property type="match status" value="1"/>
</dbReference>
<name>A0A8J4IG65_SPHME</name>
<dbReference type="Pfam" id="PF14908">
    <property type="entry name" value="HU-CCDC81_euk_1"/>
    <property type="match status" value="1"/>
</dbReference>
<dbReference type="InterPro" id="IPR026295">
    <property type="entry name" value="CCD81"/>
</dbReference>
<evidence type="ECO:0000313" key="3">
    <source>
        <dbReference type="EMBL" id="KAF1433058.1"/>
    </source>
</evidence>